<dbReference type="KEGG" id="aos:AXE84_03340"/>
<sequence>MPDHEYSVRVEWTGNLGTGTSGYRDYSRDHDVRGTTADLPVIRGSADPAFRGDARKWNPEQLLLASLSQCHMLWYLHFAADAGVTVTGYSDTPTGIMAEHPGGTGEFTSVTLRPAVTIAPGNDPESAATLHDRAAEYCFIARSVSFPVHHEVIITTEH</sequence>
<dbReference type="Proteomes" id="UP000317942">
    <property type="component" value="Unassembled WGS sequence"/>
</dbReference>
<evidence type="ECO:0000313" key="1">
    <source>
        <dbReference type="EMBL" id="TQD59613.1"/>
    </source>
</evidence>
<dbReference type="AlphaFoldDB" id="A0A0X8K130"/>
<dbReference type="PANTHER" id="PTHR42830:SF2">
    <property type="entry name" value="OSMC_OHR FAMILY PROTEIN"/>
    <property type="match status" value="1"/>
</dbReference>
<dbReference type="InterPro" id="IPR052707">
    <property type="entry name" value="OsmC_Ohr_Peroxiredoxin"/>
</dbReference>
<name>A0A0X8K130_9ACTO</name>
<dbReference type="Gene3D" id="3.30.300.20">
    <property type="match status" value="1"/>
</dbReference>
<dbReference type="InterPro" id="IPR036102">
    <property type="entry name" value="OsmC/Ohrsf"/>
</dbReference>
<reference evidence="1 2" key="1">
    <citation type="submission" date="2019-06" db="EMBL/GenBank/DDBJ databases">
        <title>Draft genome sequence of Actinomyces oris CCUG 34288T.</title>
        <authorList>
            <person name="Salva-Serra F."/>
            <person name="Cardew S."/>
            <person name="Moore E."/>
        </authorList>
    </citation>
    <scope>NUCLEOTIDE SEQUENCE [LARGE SCALE GENOMIC DNA]</scope>
    <source>
        <strain evidence="1 2">CCUG 34288</strain>
    </source>
</reference>
<organism evidence="1 2">
    <name type="scientific">Actinomyces oris</name>
    <dbReference type="NCBI Taxonomy" id="544580"/>
    <lineage>
        <taxon>Bacteria</taxon>
        <taxon>Bacillati</taxon>
        <taxon>Actinomycetota</taxon>
        <taxon>Actinomycetes</taxon>
        <taxon>Actinomycetales</taxon>
        <taxon>Actinomycetaceae</taxon>
        <taxon>Actinomyces</taxon>
    </lineage>
</organism>
<dbReference type="InterPro" id="IPR015946">
    <property type="entry name" value="KH_dom-like_a/b"/>
</dbReference>
<accession>A0A0X8K130</accession>
<dbReference type="InterPro" id="IPR003718">
    <property type="entry name" value="OsmC/Ohr_fam"/>
</dbReference>
<dbReference type="EMBL" id="VICC01000007">
    <property type="protein sequence ID" value="TQD59613.1"/>
    <property type="molecule type" value="Genomic_DNA"/>
</dbReference>
<dbReference type="GeneID" id="64213607"/>
<dbReference type="SUPFAM" id="SSF82784">
    <property type="entry name" value="OsmC-like"/>
    <property type="match status" value="1"/>
</dbReference>
<dbReference type="PANTHER" id="PTHR42830">
    <property type="entry name" value="OSMOTICALLY INDUCIBLE FAMILY PROTEIN"/>
    <property type="match status" value="1"/>
</dbReference>
<evidence type="ECO:0000313" key="2">
    <source>
        <dbReference type="Proteomes" id="UP000317942"/>
    </source>
</evidence>
<dbReference type="OrthoDB" id="9795405at2"/>
<comment type="caution">
    <text evidence="1">The sequence shown here is derived from an EMBL/GenBank/DDBJ whole genome shotgun (WGS) entry which is preliminary data.</text>
</comment>
<dbReference type="RefSeq" id="WP_060956838.1">
    <property type="nucleotide sequence ID" value="NZ_CP014232.1"/>
</dbReference>
<proteinExistence type="predicted"/>
<protein>
    <submittedName>
        <fullName evidence="1">Osmotically inducible protein C</fullName>
    </submittedName>
</protein>
<dbReference type="Pfam" id="PF02566">
    <property type="entry name" value="OsmC"/>
    <property type="match status" value="1"/>
</dbReference>
<gene>
    <name evidence="1" type="ORF">FK267_11055</name>
</gene>